<dbReference type="AlphaFoldDB" id="A0A5C3KH02"/>
<evidence type="ECO:0000313" key="2">
    <source>
        <dbReference type="EMBL" id="TFK19127.1"/>
    </source>
</evidence>
<feature type="region of interest" description="Disordered" evidence="1">
    <location>
        <begin position="108"/>
        <end position="130"/>
    </location>
</feature>
<feature type="compositionally biased region" description="Low complexity" evidence="1">
    <location>
        <begin position="114"/>
        <end position="126"/>
    </location>
</feature>
<sequence length="386" mass="41989">MSQNAHSVTVTHSRGIWWCRLVFQLSVLSRPSLNLLGSVAPAHILALSATQSLRIGELIERRGRLETRTTVPPLATALFKQGGCFFSRVQPLSSPLVLNGAASHSLVKSSTPDTTNANHNHNVNTNLDPKDANIQDNLSRTLLFQASILQSSLGDHVQSLNLYTSFGPPGLPYSDSVELQLQLAERLMVLGQVRNEAGKHKGAAEVLAEAVDVCRGAVAADAGAGVDEGAEGGLKVKMKVDKLTATRIKEKSLARALNSYAWYVFEGDHSDATTPAYAQGLEAAEESVRILRRLLPGLDARTRNDICTTVSLDDEKERLDLQIALLNSMDTLMRCYNFYSRCADTLVLASEGHTLLRSLHTSLLREDVHPEEKEAYGSWATIPVVA</sequence>
<evidence type="ECO:0000256" key="1">
    <source>
        <dbReference type="SAM" id="MobiDB-lite"/>
    </source>
</evidence>
<reference evidence="2 3" key="1">
    <citation type="journal article" date="2019" name="Nat. Ecol. Evol.">
        <title>Megaphylogeny resolves global patterns of mushroom evolution.</title>
        <authorList>
            <person name="Varga T."/>
            <person name="Krizsan K."/>
            <person name="Foldi C."/>
            <person name="Dima B."/>
            <person name="Sanchez-Garcia M."/>
            <person name="Sanchez-Ramirez S."/>
            <person name="Szollosi G.J."/>
            <person name="Szarkandi J.G."/>
            <person name="Papp V."/>
            <person name="Albert L."/>
            <person name="Andreopoulos W."/>
            <person name="Angelini C."/>
            <person name="Antonin V."/>
            <person name="Barry K.W."/>
            <person name="Bougher N.L."/>
            <person name="Buchanan P."/>
            <person name="Buyck B."/>
            <person name="Bense V."/>
            <person name="Catcheside P."/>
            <person name="Chovatia M."/>
            <person name="Cooper J."/>
            <person name="Damon W."/>
            <person name="Desjardin D."/>
            <person name="Finy P."/>
            <person name="Geml J."/>
            <person name="Haridas S."/>
            <person name="Hughes K."/>
            <person name="Justo A."/>
            <person name="Karasinski D."/>
            <person name="Kautmanova I."/>
            <person name="Kiss B."/>
            <person name="Kocsube S."/>
            <person name="Kotiranta H."/>
            <person name="LaButti K.M."/>
            <person name="Lechner B.E."/>
            <person name="Liimatainen K."/>
            <person name="Lipzen A."/>
            <person name="Lukacs Z."/>
            <person name="Mihaltcheva S."/>
            <person name="Morgado L.N."/>
            <person name="Niskanen T."/>
            <person name="Noordeloos M.E."/>
            <person name="Ohm R.A."/>
            <person name="Ortiz-Santana B."/>
            <person name="Ovrebo C."/>
            <person name="Racz N."/>
            <person name="Riley R."/>
            <person name="Savchenko A."/>
            <person name="Shiryaev A."/>
            <person name="Soop K."/>
            <person name="Spirin V."/>
            <person name="Szebenyi C."/>
            <person name="Tomsovsky M."/>
            <person name="Tulloss R.E."/>
            <person name="Uehling J."/>
            <person name="Grigoriev I.V."/>
            <person name="Vagvolgyi C."/>
            <person name="Papp T."/>
            <person name="Martin F.M."/>
            <person name="Miettinen O."/>
            <person name="Hibbett D.S."/>
            <person name="Nagy L.G."/>
        </authorList>
    </citation>
    <scope>NUCLEOTIDE SEQUENCE [LARGE SCALE GENOMIC DNA]</scope>
    <source>
        <strain evidence="2 3">CBS 121175</strain>
    </source>
</reference>
<proteinExistence type="predicted"/>
<organism evidence="2 3">
    <name type="scientific">Coprinopsis marcescibilis</name>
    <name type="common">Agaric fungus</name>
    <name type="synonym">Psathyrella marcescibilis</name>
    <dbReference type="NCBI Taxonomy" id="230819"/>
    <lineage>
        <taxon>Eukaryota</taxon>
        <taxon>Fungi</taxon>
        <taxon>Dikarya</taxon>
        <taxon>Basidiomycota</taxon>
        <taxon>Agaricomycotina</taxon>
        <taxon>Agaricomycetes</taxon>
        <taxon>Agaricomycetidae</taxon>
        <taxon>Agaricales</taxon>
        <taxon>Agaricineae</taxon>
        <taxon>Psathyrellaceae</taxon>
        <taxon>Coprinopsis</taxon>
    </lineage>
</organism>
<dbReference type="Proteomes" id="UP000307440">
    <property type="component" value="Unassembled WGS sequence"/>
</dbReference>
<name>A0A5C3KH02_COPMA</name>
<keyword evidence="3" id="KW-1185">Reference proteome</keyword>
<dbReference type="EMBL" id="ML210358">
    <property type="protein sequence ID" value="TFK19127.1"/>
    <property type="molecule type" value="Genomic_DNA"/>
</dbReference>
<protein>
    <submittedName>
        <fullName evidence="2">Uncharacterized protein</fullName>
    </submittedName>
</protein>
<gene>
    <name evidence="2" type="ORF">FA15DRAFT_660144</name>
</gene>
<accession>A0A5C3KH02</accession>
<evidence type="ECO:0000313" key="3">
    <source>
        <dbReference type="Proteomes" id="UP000307440"/>
    </source>
</evidence>